<dbReference type="OrthoDB" id="9627583at2759"/>
<dbReference type="GO" id="GO:0005615">
    <property type="term" value="C:extracellular space"/>
    <property type="evidence" value="ECO:0007669"/>
    <property type="project" value="TreeGrafter"/>
</dbReference>
<comment type="similarity">
    <text evidence="1 2">Belongs to the calycin superfamily. Lipocalin family.</text>
</comment>
<protein>
    <submittedName>
        <fullName evidence="5">Epididymal-specific lipocalin-9</fullName>
    </submittedName>
</protein>
<evidence type="ECO:0000259" key="3">
    <source>
        <dbReference type="Pfam" id="PF00061"/>
    </source>
</evidence>
<dbReference type="AlphaFoldDB" id="A0A8B7RDC0"/>
<evidence type="ECO:0000313" key="4">
    <source>
        <dbReference type="Proteomes" id="UP000694851"/>
    </source>
</evidence>
<proteinExistence type="inferred from homology"/>
<reference evidence="5" key="1">
    <citation type="submission" date="2025-08" db="UniProtKB">
        <authorList>
            <consortium name="RefSeq"/>
        </authorList>
    </citation>
    <scope>IDENTIFICATION</scope>
    <source>
        <tissue evidence="5">Muscle</tissue>
    </source>
</reference>
<keyword evidence="4" id="KW-1185">Reference proteome</keyword>
<dbReference type="Pfam" id="PF00061">
    <property type="entry name" value="Lipocalin"/>
    <property type="match status" value="1"/>
</dbReference>
<dbReference type="PROSITE" id="PS00213">
    <property type="entry name" value="LIPOCALIN"/>
    <property type="match status" value="1"/>
</dbReference>
<dbReference type="KEGG" id="hai:109382469"/>
<dbReference type="PANTHER" id="PTHR11430:SF120">
    <property type="entry name" value="LIPOCALIN_CYTOSOLIC FATTY-ACID BINDING DOMAIN-CONTAINING PROTEIN"/>
    <property type="match status" value="1"/>
</dbReference>
<evidence type="ECO:0000256" key="2">
    <source>
        <dbReference type="RuleBase" id="RU003695"/>
    </source>
</evidence>
<dbReference type="SUPFAM" id="SSF50814">
    <property type="entry name" value="Lipocalins"/>
    <property type="match status" value="1"/>
</dbReference>
<dbReference type="Gene3D" id="2.40.128.20">
    <property type="match status" value="1"/>
</dbReference>
<dbReference type="InterPro" id="IPR012674">
    <property type="entry name" value="Calycin"/>
</dbReference>
<dbReference type="InterPro" id="IPR002345">
    <property type="entry name" value="Lipocalin"/>
</dbReference>
<gene>
    <name evidence="5" type="primary">LOC109382469</name>
</gene>
<sequence length="210" mass="23284">MHVKKGCGLPGLSSLWAPEVMAGERGPLLLLTLSLGLASAQKTLEEVPVQSGFDAQKVEGRWLTIQLATSHTHLVSPEDPLRLALHSIWTRDRDLEFVLFWTGEGVCKGVNITVHPTGLQGQYQGSFEGGGSMFIRFVSTDYRSLILYVWFEDAGEVTSLLALLARRVFGDPKWLGKYQKYIREFQLQEAPAFNLDAQCSPPTAYARANS</sequence>
<accession>A0A8B7RDC0</accession>
<dbReference type="GeneID" id="109382469"/>
<dbReference type="RefSeq" id="XP_019497540.1">
    <property type="nucleotide sequence ID" value="XM_019641995.1"/>
</dbReference>
<name>A0A8B7RDC0_HIPAR</name>
<dbReference type="GO" id="GO:0036094">
    <property type="term" value="F:small molecule binding"/>
    <property type="evidence" value="ECO:0007669"/>
    <property type="project" value="InterPro"/>
</dbReference>
<dbReference type="Proteomes" id="UP000694851">
    <property type="component" value="Unplaced"/>
</dbReference>
<dbReference type="InterPro" id="IPR022272">
    <property type="entry name" value="Lipocalin_CS"/>
</dbReference>
<organism evidence="4 5">
    <name type="scientific">Hipposideros armiger</name>
    <name type="common">Great Himalayan leaf-nosed bat</name>
    <dbReference type="NCBI Taxonomy" id="186990"/>
    <lineage>
        <taxon>Eukaryota</taxon>
        <taxon>Metazoa</taxon>
        <taxon>Chordata</taxon>
        <taxon>Craniata</taxon>
        <taxon>Vertebrata</taxon>
        <taxon>Euteleostomi</taxon>
        <taxon>Mammalia</taxon>
        <taxon>Eutheria</taxon>
        <taxon>Laurasiatheria</taxon>
        <taxon>Chiroptera</taxon>
        <taxon>Yinpterochiroptera</taxon>
        <taxon>Rhinolophoidea</taxon>
        <taxon>Hipposideridae</taxon>
        <taxon>Hipposideros</taxon>
    </lineage>
</organism>
<evidence type="ECO:0000313" key="5">
    <source>
        <dbReference type="RefSeq" id="XP_019497540.1"/>
    </source>
</evidence>
<dbReference type="PANTHER" id="PTHR11430">
    <property type="entry name" value="LIPOCALIN"/>
    <property type="match status" value="1"/>
</dbReference>
<evidence type="ECO:0000256" key="1">
    <source>
        <dbReference type="ARBA" id="ARBA00006889"/>
    </source>
</evidence>
<dbReference type="InterPro" id="IPR000566">
    <property type="entry name" value="Lipocln_cytosolic_FA-bd_dom"/>
</dbReference>
<feature type="domain" description="Lipocalin/cytosolic fatty-acid binding" evidence="3">
    <location>
        <begin position="60"/>
        <end position="190"/>
    </location>
</feature>